<name>A0A6H1ZGI6_9ZZZZ</name>
<dbReference type="InterPro" id="IPR027417">
    <property type="entry name" value="P-loop_NTPase"/>
</dbReference>
<organism evidence="13">
    <name type="scientific">viral metagenome</name>
    <dbReference type="NCBI Taxonomy" id="1070528"/>
    <lineage>
        <taxon>unclassified sequences</taxon>
        <taxon>metagenomes</taxon>
        <taxon>organismal metagenomes</taxon>
    </lineage>
</organism>
<dbReference type="EMBL" id="MT144879">
    <property type="protein sequence ID" value="QJI00840.1"/>
    <property type="molecule type" value="Genomic_DNA"/>
</dbReference>
<evidence type="ECO:0000313" key="13">
    <source>
        <dbReference type="EMBL" id="QJA47036.1"/>
    </source>
</evidence>
<evidence type="ECO:0000256" key="3">
    <source>
        <dbReference type="ARBA" id="ARBA00022705"/>
    </source>
</evidence>
<comment type="catalytic activity">
    <reaction evidence="11">
        <text>ATP + H2O = ADP + phosphate + H(+)</text>
        <dbReference type="Rhea" id="RHEA:13065"/>
        <dbReference type="ChEBI" id="CHEBI:15377"/>
        <dbReference type="ChEBI" id="CHEBI:15378"/>
        <dbReference type="ChEBI" id="CHEBI:30616"/>
        <dbReference type="ChEBI" id="CHEBI:43474"/>
        <dbReference type="ChEBI" id="CHEBI:456216"/>
        <dbReference type="EC" id="5.6.2.3"/>
    </reaction>
</comment>
<dbReference type="GO" id="GO:0005829">
    <property type="term" value="C:cytosol"/>
    <property type="evidence" value="ECO:0007669"/>
    <property type="project" value="TreeGrafter"/>
</dbReference>
<dbReference type="CDD" id="cd00984">
    <property type="entry name" value="DnaB_C"/>
    <property type="match status" value="1"/>
</dbReference>
<dbReference type="Pfam" id="PF00772">
    <property type="entry name" value="DnaB"/>
    <property type="match status" value="1"/>
</dbReference>
<dbReference type="AlphaFoldDB" id="A0A6H1ZGI6"/>
<keyword evidence="5" id="KW-0378">Hydrolase</keyword>
<evidence type="ECO:0000259" key="12">
    <source>
        <dbReference type="PROSITE" id="PS51199"/>
    </source>
</evidence>
<keyword evidence="3" id="KW-0235">DNA replication</keyword>
<evidence type="ECO:0000256" key="4">
    <source>
        <dbReference type="ARBA" id="ARBA00022741"/>
    </source>
</evidence>
<evidence type="ECO:0000256" key="11">
    <source>
        <dbReference type="ARBA" id="ARBA00048954"/>
    </source>
</evidence>
<protein>
    <recommendedName>
        <fullName evidence="10">DNA 5'-3' helicase</fullName>
        <ecNumber evidence="10">5.6.2.3</ecNumber>
    </recommendedName>
</protein>
<keyword evidence="2" id="KW-0639">Primosome</keyword>
<dbReference type="GO" id="GO:0005524">
    <property type="term" value="F:ATP binding"/>
    <property type="evidence" value="ECO:0007669"/>
    <property type="project" value="UniProtKB-KW"/>
</dbReference>
<dbReference type="Gene3D" id="1.10.860.10">
    <property type="entry name" value="DNAb Helicase, Chain A"/>
    <property type="match status" value="1"/>
</dbReference>
<evidence type="ECO:0000256" key="2">
    <source>
        <dbReference type="ARBA" id="ARBA00022515"/>
    </source>
</evidence>
<dbReference type="PROSITE" id="PS51199">
    <property type="entry name" value="SF4_HELICASE"/>
    <property type="match status" value="1"/>
</dbReference>
<dbReference type="Pfam" id="PF03796">
    <property type="entry name" value="DnaB_C"/>
    <property type="match status" value="1"/>
</dbReference>
<dbReference type="GO" id="GO:0016787">
    <property type="term" value="F:hydrolase activity"/>
    <property type="evidence" value="ECO:0007669"/>
    <property type="project" value="UniProtKB-KW"/>
</dbReference>
<dbReference type="InterPro" id="IPR003593">
    <property type="entry name" value="AAA+_ATPase"/>
</dbReference>
<evidence type="ECO:0000256" key="8">
    <source>
        <dbReference type="ARBA" id="ARBA00023125"/>
    </source>
</evidence>
<keyword evidence="6 13" id="KW-0347">Helicase</keyword>
<dbReference type="GO" id="GO:0003677">
    <property type="term" value="F:DNA binding"/>
    <property type="evidence" value="ECO:0007669"/>
    <property type="project" value="UniProtKB-KW"/>
</dbReference>
<evidence type="ECO:0000313" key="15">
    <source>
        <dbReference type="EMBL" id="QJA83489.1"/>
    </source>
</evidence>
<dbReference type="EMBL" id="MT142511">
    <property type="protein sequence ID" value="QJA83489.1"/>
    <property type="molecule type" value="Genomic_DNA"/>
</dbReference>
<dbReference type="InterPro" id="IPR016136">
    <property type="entry name" value="DNA_helicase_N/primase_C"/>
</dbReference>
<keyword evidence="9" id="KW-0413">Isomerase</keyword>
<keyword evidence="7" id="KW-0067">ATP-binding</keyword>
<evidence type="ECO:0000256" key="5">
    <source>
        <dbReference type="ARBA" id="ARBA00022801"/>
    </source>
</evidence>
<dbReference type="GO" id="GO:1990077">
    <property type="term" value="C:primosome complex"/>
    <property type="evidence" value="ECO:0007669"/>
    <property type="project" value="UniProtKB-KW"/>
</dbReference>
<feature type="domain" description="SF4 helicase" evidence="12">
    <location>
        <begin position="143"/>
        <end position="402"/>
    </location>
</feature>
<evidence type="ECO:0000256" key="1">
    <source>
        <dbReference type="ARBA" id="ARBA00008428"/>
    </source>
</evidence>
<evidence type="ECO:0000256" key="6">
    <source>
        <dbReference type="ARBA" id="ARBA00022806"/>
    </source>
</evidence>
<accession>A0A6H1ZGI6</accession>
<dbReference type="EC" id="5.6.2.3" evidence="10"/>
<dbReference type="GO" id="GO:0006269">
    <property type="term" value="P:DNA replication, synthesis of primer"/>
    <property type="evidence" value="ECO:0007669"/>
    <property type="project" value="UniProtKB-KW"/>
</dbReference>
<dbReference type="SUPFAM" id="SSF48024">
    <property type="entry name" value="N-terminal domain of DnaB helicase"/>
    <property type="match status" value="1"/>
</dbReference>
<proteinExistence type="inferred from homology"/>
<dbReference type="SMART" id="SM00382">
    <property type="entry name" value="AAA"/>
    <property type="match status" value="1"/>
</dbReference>
<evidence type="ECO:0000313" key="16">
    <source>
        <dbReference type="EMBL" id="QJI00840.1"/>
    </source>
</evidence>
<keyword evidence="4" id="KW-0547">Nucleotide-binding</keyword>
<dbReference type="PANTHER" id="PTHR30153">
    <property type="entry name" value="REPLICATIVE DNA HELICASE DNAB"/>
    <property type="match status" value="1"/>
</dbReference>
<keyword evidence="8" id="KW-0238">DNA-binding</keyword>
<dbReference type="PANTHER" id="PTHR30153:SF2">
    <property type="entry name" value="REPLICATIVE DNA HELICASE"/>
    <property type="match status" value="1"/>
</dbReference>
<evidence type="ECO:0000256" key="10">
    <source>
        <dbReference type="ARBA" id="ARBA00044969"/>
    </source>
</evidence>
<evidence type="ECO:0000313" key="14">
    <source>
        <dbReference type="EMBL" id="QJA60572.1"/>
    </source>
</evidence>
<dbReference type="InterPro" id="IPR007694">
    <property type="entry name" value="DNA_helicase_DnaB-like_C"/>
</dbReference>
<dbReference type="Gene3D" id="3.40.50.300">
    <property type="entry name" value="P-loop containing nucleotide triphosphate hydrolases"/>
    <property type="match status" value="1"/>
</dbReference>
<dbReference type="InterPro" id="IPR036185">
    <property type="entry name" value="DNA_heli_DnaB-like_N_sf"/>
</dbReference>
<evidence type="ECO:0000256" key="9">
    <source>
        <dbReference type="ARBA" id="ARBA00023235"/>
    </source>
</evidence>
<dbReference type="EMBL" id="MT144029">
    <property type="protein sequence ID" value="QJA47036.1"/>
    <property type="molecule type" value="Genomic_DNA"/>
</dbReference>
<dbReference type="InterPro" id="IPR007693">
    <property type="entry name" value="DNA_helicase_DnaB-like_N"/>
</dbReference>
<evidence type="ECO:0000256" key="7">
    <source>
        <dbReference type="ARBA" id="ARBA00022840"/>
    </source>
</evidence>
<sequence length="408" mass="46044">MPKVASEIRVSDFLSPRNREWFECLSDLYMNRITIEPSAAASMLEENGKLLSSGGMKYLADILDSTSTSVGWEYHVKAIKENRKRHGLLEMADMVKRCMASNTPTEEILSNIKSRVSKFDDAKGAKTTSIKDNLGLVVKSLETTSKRNGIQSGFEFIDRVTGGWQKGELIIIAGRPGMGKSVIAKDFAEKSDRPVLYFSLEMSKAELIKRQISSASGVDFEAIRTSCIKGNDWEKIIESSKKLWDSKIRYNDSGTLTIDELCAITESEAIEHGIEMVVVDYLQLVYSNTRENREREVANMSRRLKSLARDLDISVICLSQLNRDCEKRVPQIPRLADLRESGAIEQDADIVAFLYRPWIYDKDANPREAKFIIAKSRNTRTGIVPLLFYGNNQVFKSGETEDDPIWPV</sequence>
<gene>
    <name evidence="15" type="ORF">MM415A00279_0047</name>
    <name evidence="14" type="ORF">MM415B01091_0024</name>
    <name evidence="13" type="ORF">TM448A00597_0021</name>
    <name evidence="16" type="ORF">TM448B02123_0014</name>
</gene>
<dbReference type="EMBL" id="MT141413">
    <property type="protein sequence ID" value="QJA60572.1"/>
    <property type="molecule type" value="Genomic_DNA"/>
</dbReference>
<dbReference type="GO" id="GO:0043139">
    <property type="term" value="F:5'-3' DNA helicase activity"/>
    <property type="evidence" value="ECO:0007669"/>
    <property type="project" value="UniProtKB-EC"/>
</dbReference>
<comment type="similarity">
    <text evidence="1">Belongs to the helicase family. DnaB subfamily.</text>
</comment>
<dbReference type="SUPFAM" id="SSF52540">
    <property type="entry name" value="P-loop containing nucleoside triphosphate hydrolases"/>
    <property type="match status" value="1"/>
</dbReference>
<reference evidence="13" key="1">
    <citation type="submission" date="2020-03" db="EMBL/GenBank/DDBJ databases">
        <title>The deep terrestrial virosphere.</title>
        <authorList>
            <person name="Holmfeldt K."/>
            <person name="Nilsson E."/>
            <person name="Simone D."/>
            <person name="Lopez-Fernandez M."/>
            <person name="Wu X."/>
            <person name="de Brujin I."/>
            <person name="Lundin D."/>
            <person name="Andersson A."/>
            <person name="Bertilsson S."/>
            <person name="Dopson M."/>
        </authorList>
    </citation>
    <scope>NUCLEOTIDE SEQUENCE</scope>
    <source>
        <strain evidence="15">MM415A00279</strain>
        <strain evidence="14">MM415B01091</strain>
        <strain evidence="13">TM448A00597</strain>
        <strain evidence="16">TM448B02123</strain>
    </source>
</reference>